<dbReference type="PROSITE" id="PS50931">
    <property type="entry name" value="HTH_LYSR"/>
    <property type="match status" value="1"/>
</dbReference>
<name>A0AAW6C168_FLAPL</name>
<evidence type="ECO:0000313" key="6">
    <source>
        <dbReference type="EMBL" id="MDB7904604.1"/>
    </source>
</evidence>
<keyword evidence="2" id="KW-0805">Transcription regulation</keyword>
<evidence type="ECO:0000256" key="1">
    <source>
        <dbReference type="ARBA" id="ARBA00009437"/>
    </source>
</evidence>
<gene>
    <name evidence="6" type="ORF">PND83_01290</name>
</gene>
<dbReference type="Gene3D" id="3.40.190.290">
    <property type="match status" value="1"/>
</dbReference>
<evidence type="ECO:0000256" key="3">
    <source>
        <dbReference type="ARBA" id="ARBA00023125"/>
    </source>
</evidence>
<keyword evidence="4" id="KW-0804">Transcription</keyword>
<feature type="domain" description="HTH lysR-type" evidence="5">
    <location>
        <begin position="1"/>
        <end position="56"/>
    </location>
</feature>
<dbReference type="InterPro" id="IPR005119">
    <property type="entry name" value="LysR_subst-bd"/>
</dbReference>
<sequence>MSKYEAFLKTVELGNITQAADVLGYTQPAVSRVIADLEREWGVPLLIRNRTGVSLTPEGEYLIPQIRAVCAAQRELEGSVERLLSLDGGTVRVGSFHSVAANWLPQIVRSFLQIYPNVDIQISYNLEYSAIENSIIQGGVDCGFVTLPLNVRSTPPLHTFFLKREQLCAVLPPDHLLARAKSYPVTRFSEDPFIPIREDQDRDMSRIFKSCGVRPNIRYFAEDSNIIASMIECGLGVGIMSELILNRMPYHIVHMPLDPPQYRDIALAVRSNGIPSPAVSRFLEHVQNWVAEHT</sequence>
<dbReference type="GO" id="GO:0003700">
    <property type="term" value="F:DNA-binding transcription factor activity"/>
    <property type="evidence" value="ECO:0007669"/>
    <property type="project" value="InterPro"/>
</dbReference>
<dbReference type="CDD" id="cd05466">
    <property type="entry name" value="PBP2_LTTR_substrate"/>
    <property type="match status" value="1"/>
</dbReference>
<dbReference type="PRINTS" id="PR00039">
    <property type="entry name" value="HTHLYSR"/>
</dbReference>
<dbReference type="Proteomes" id="UP001211006">
    <property type="component" value="Unassembled WGS sequence"/>
</dbReference>
<dbReference type="PANTHER" id="PTHR30419:SF28">
    <property type="entry name" value="HTH-TYPE TRANSCRIPTIONAL REGULATOR BSDA"/>
    <property type="match status" value="1"/>
</dbReference>
<keyword evidence="3" id="KW-0238">DNA-binding</keyword>
<evidence type="ECO:0000256" key="2">
    <source>
        <dbReference type="ARBA" id="ARBA00023015"/>
    </source>
</evidence>
<reference evidence="6" key="1">
    <citation type="submission" date="2023-01" db="EMBL/GenBank/DDBJ databases">
        <title>Human gut microbiome strain richness.</title>
        <authorList>
            <person name="Chen-Liaw A."/>
        </authorList>
    </citation>
    <scope>NUCLEOTIDE SEQUENCE</scope>
    <source>
        <strain evidence="6">2225st1_A6_2225SCRN_200828</strain>
    </source>
</reference>
<dbReference type="Gene3D" id="1.10.10.10">
    <property type="entry name" value="Winged helix-like DNA-binding domain superfamily/Winged helix DNA-binding domain"/>
    <property type="match status" value="1"/>
</dbReference>
<dbReference type="RefSeq" id="WP_256269893.1">
    <property type="nucleotide sequence ID" value="NZ_JADMVA010000012.1"/>
</dbReference>
<dbReference type="Pfam" id="PF00126">
    <property type="entry name" value="HTH_1"/>
    <property type="match status" value="1"/>
</dbReference>
<dbReference type="SUPFAM" id="SSF53850">
    <property type="entry name" value="Periplasmic binding protein-like II"/>
    <property type="match status" value="1"/>
</dbReference>
<dbReference type="SUPFAM" id="SSF46785">
    <property type="entry name" value="Winged helix' DNA-binding domain"/>
    <property type="match status" value="1"/>
</dbReference>
<dbReference type="AlphaFoldDB" id="A0AAW6C168"/>
<evidence type="ECO:0000256" key="4">
    <source>
        <dbReference type="ARBA" id="ARBA00023163"/>
    </source>
</evidence>
<evidence type="ECO:0000259" key="5">
    <source>
        <dbReference type="PROSITE" id="PS50931"/>
    </source>
</evidence>
<comment type="similarity">
    <text evidence="1">Belongs to the LysR transcriptional regulatory family.</text>
</comment>
<protein>
    <submittedName>
        <fullName evidence="6">LysR family transcriptional regulator</fullName>
    </submittedName>
</protein>
<dbReference type="EMBL" id="JAQLWO010000001">
    <property type="protein sequence ID" value="MDB7904604.1"/>
    <property type="molecule type" value="Genomic_DNA"/>
</dbReference>
<dbReference type="Pfam" id="PF03466">
    <property type="entry name" value="LysR_substrate"/>
    <property type="match status" value="1"/>
</dbReference>
<organism evidence="6 7">
    <name type="scientific">Flavonifractor plautii</name>
    <name type="common">Fusobacterium plautii</name>
    <dbReference type="NCBI Taxonomy" id="292800"/>
    <lineage>
        <taxon>Bacteria</taxon>
        <taxon>Bacillati</taxon>
        <taxon>Bacillota</taxon>
        <taxon>Clostridia</taxon>
        <taxon>Eubacteriales</taxon>
        <taxon>Oscillospiraceae</taxon>
        <taxon>Flavonifractor</taxon>
    </lineage>
</organism>
<dbReference type="InterPro" id="IPR036390">
    <property type="entry name" value="WH_DNA-bd_sf"/>
</dbReference>
<accession>A0AAW6C168</accession>
<dbReference type="GO" id="GO:0003677">
    <property type="term" value="F:DNA binding"/>
    <property type="evidence" value="ECO:0007669"/>
    <property type="project" value="UniProtKB-KW"/>
</dbReference>
<dbReference type="InterPro" id="IPR050950">
    <property type="entry name" value="HTH-type_LysR_regulators"/>
</dbReference>
<dbReference type="PANTHER" id="PTHR30419">
    <property type="entry name" value="HTH-TYPE TRANSCRIPTIONAL REGULATOR YBHD"/>
    <property type="match status" value="1"/>
</dbReference>
<dbReference type="GO" id="GO:0005829">
    <property type="term" value="C:cytosol"/>
    <property type="evidence" value="ECO:0007669"/>
    <property type="project" value="TreeGrafter"/>
</dbReference>
<evidence type="ECO:0000313" key="7">
    <source>
        <dbReference type="Proteomes" id="UP001211006"/>
    </source>
</evidence>
<comment type="caution">
    <text evidence="6">The sequence shown here is derived from an EMBL/GenBank/DDBJ whole genome shotgun (WGS) entry which is preliminary data.</text>
</comment>
<dbReference type="InterPro" id="IPR000847">
    <property type="entry name" value="LysR_HTH_N"/>
</dbReference>
<proteinExistence type="inferred from homology"/>
<dbReference type="InterPro" id="IPR036388">
    <property type="entry name" value="WH-like_DNA-bd_sf"/>
</dbReference>